<dbReference type="OrthoDB" id="2746456at2759"/>
<evidence type="ECO:0000256" key="1">
    <source>
        <dbReference type="SAM" id="MobiDB-lite"/>
    </source>
</evidence>
<keyword evidence="3" id="KW-1185">Reference proteome</keyword>
<accession>A0A8K0UHE5</accession>
<dbReference type="Proteomes" id="UP000813824">
    <property type="component" value="Unassembled WGS sequence"/>
</dbReference>
<comment type="caution">
    <text evidence="2">The sequence shown here is derived from an EMBL/GenBank/DDBJ whole genome shotgun (WGS) entry which is preliminary data.</text>
</comment>
<dbReference type="AlphaFoldDB" id="A0A8K0UHE5"/>
<feature type="compositionally biased region" description="Low complexity" evidence="1">
    <location>
        <begin position="254"/>
        <end position="267"/>
    </location>
</feature>
<protein>
    <recommendedName>
        <fullName evidence="4">BTB domain-containing protein</fullName>
    </recommendedName>
</protein>
<feature type="region of interest" description="Disordered" evidence="1">
    <location>
        <begin position="1"/>
        <end position="284"/>
    </location>
</feature>
<feature type="compositionally biased region" description="Acidic residues" evidence="1">
    <location>
        <begin position="1"/>
        <end position="11"/>
    </location>
</feature>
<feature type="compositionally biased region" description="Polar residues" evidence="1">
    <location>
        <begin position="132"/>
        <end position="146"/>
    </location>
</feature>
<evidence type="ECO:0000313" key="2">
    <source>
        <dbReference type="EMBL" id="KAH8091783.1"/>
    </source>
</evidence>
<name>A0A8K0UHE5_9AGAR</name>
<feature type="compositionally biased region" description="Low complexity" evidence="1">
    <location>
        <begin position="172"/>
        <end position="192"/>
    </location>
</feature>
<evidence type="ECO:0000313" key="3">
    <source>
        <dbReference type="Proteomes" id="UP000813824"/>
    </source>
</evidence>
<dbReference type="EMBL" id="JAEVFJ010000034">
    <property type="protein sequence ID" value="KAH8091783.1"/>
    <property type="molecule type" value="Genomic_DNA"/>
</dbReference>
<proteinExistence type="predicted"/>
<organism evidence="2 3">
    <name type="scientific">Cristinia sonorae</name>
    <dbReference type="NCBI Taxonomy" id="1940300"/>
    <lineage>
        <taxon>Eukaryota</taxon>
        <taxon>Fungi</taxon>
        <taxon>Dikarya</taxon>
        <taxon>Basidiomycota</taxon>
        <taxon>Agaricomycotina</taxon>
        <taxon>Agaricomycetes</taxon>
        <taxon>Agaricomycetidae</taxon>
        <taxon>Agaricales</taxon>
        <taxon>Pleurotineae</taxon>
        <taxon>Stephanosporaceae</taxon>
        <taxon>Cristinia</taxon>
    </lineage>
</organism>
<feature type="compositionally biased region" description="Acidic residues" evidence="1">
    <location>
        <begin position="27"/>
        <end position="38"/>
    </location>
</feature>
<feature type="compositionally biased region" description="Polar residues" evidence="1">
    <location>
        <begin position="103"/>
        <end position="121"/>
    </location>
</feature>
<reference evidence="2" key="1">
    <citation type="journal article" date="2021" name="New Phytol.">
        <title>Evolutionary innovations through gain and loss of genes in the ectomycorrhizal Boletales.</title>
        <authorList>
            <person name="Wu G."/>
            <person name="Miyauchi S."/>
            <person name="Morin E."/>
            <person name="Kuo A."/>
            <person name="Drula E."/>
            <person name="Varga T."/>
            <person name="Kohler A."/>
            <person name="Feng B."/>
            <person name="Cao Y."/>
            <person name="Lipzen A."/>
            <person name="Daum C."/>
            <person name="Hundley H."/>
            <person name="Pangilinan J."/>
            <person name="Johnson J."/>
            <person name="Barry K."/>
            <person name="LaButti K."/>
            <person name="Ng V."/>
            <person name="Ahrendt S."/>
            <person name="Min B."/>
            <person name="Choi I.G."/>
            <person name="Park H."/>
            <person name="Plett J.M."/>
            <person name="Magnuson J."/>
            <person name="Spatafora J.W."/>
            <person name="Nagy L.G."/>
            <person name="Henrissat B."/>
            <person name="Grigoriev I.V."/>
            <person name="Yang Z.L."/>
            <person name="Xu J."/>
            <person name="Martin F.M."/>
        </authorList>
    </citation>
    <scope>NUCLEOTIDE SEQUENCE</scope>
    <source>
        <strain evidence="2">KKN 215</strain>
    </source>
</reference>
<feature type="compositionally biased region" description="Pro residues" evidence="1">
    <location>
        <begin position="82"/>
        <end position="102"/>
    </location>
</feature>
<feature type="compositionally biased region" description="Acidic residues" evidence="1">
    <location>
        <begin position="216"/>
        <end position="238"/>
    </location>
</feature>
<evidence type="ECO:0008006" key="4">
    <source>
        <dbReference type="Google" id="ProtNLM"/>
    </source>
</evidence>
<feature type="compositionally biased region" description="Low complexity" evidence="1">
    <location>
        <begin position="61"/>
        <end position="72"/>
    </location>
</feature>
<gene>
    <name evidence="2" type="ORF">BXZ70DRAFT_467829</name>
</gene>
<sequence length="622" mass="68659">MTDTSDADDLYEPAAHSATDVAASNDMMDELEPSDAEFPDVISAPQKLKVNVESTKDPNSSKKATSKSPSSPEYSTDLPIAPRVPRPFPSLSPPTKPQPLPLSQPSKRSKSATNQSGSSKDTTSRKPAPATQPISHSVSFTPSVPKSKSKPLASETPTPSSSKGSKKRKLSSRLPSGSSVSSAPLRSSQSRSSQRRKLSPGASQAEAMLSSPSHEEENDGDVEGNNEPGNVDEGEEDAVPPPPSKRAKITKLEASPSQSQSQAPSSSRTRVGATKPAPKTRPRKHDQYWFLDGSIVIQVRKTAFCLVRSRLVRQSVLFEALLDDPRKYPGGVDNLYSKIKAVSDMDSKPTYQLLDPAITVRDFEQLVEFLENPYEYMDSPLPFDMLASLLRCSRALDFTRFDKLATSKLRLMWPSELENLDSDSIEHASETIVLAKQWNMPELLKRAFYELVRTTSLGQEVGDDDDDDDDAEAEDAKNKIISRADLVRLIKTREKLHLEWILGADSPPSLEDFPCPISKLLDDGAEADAAKKEEATACAEARADFHTLWTEKVKDSGIYEDHMYDPICGIDKLVDIEWEQEGFCRGCALSWETAWRNKQEKIWENLDLWLNLPKITDAAPVA</sequence>